<dbReference type="GO" id="GO:0005634">
    <property type="term" value="C:nucleus"/>
    <property type="evidence" value="ECO:0007669"/>
    <property type="project" value="UniProtKB-SubCell"/>
</dbReference>
<dbReference type="PROSITE" id="PS00463">
    <property type="entry name" value="ZN2_CY6_FUNGAL_1"/>
    <property type="match status" value="1"/>
</dbReference>
<comment type="subcellular location">
    <subcellularLocation>
        <location evidence="1">Nucleus</location>
    </subcellularLocation>
</comment>
<dbReference type="Pfam" id="PF04082">
    <property type="entry name" value="Fungal_trans"/>
    <property type="match status" value="1"/>
</dbReference>
<keyword evidence="4" id="KW-0238">DNA-binding</keyword>
<dbReference type="InterPro" id="IPR050613">
    <property type="entry name" value="Sec_Metabolite_Reg"/>
</dbReference>
<keyword evidence="10" id="KW-1185">Reference proteome</keyword>
<dbReference type="SUPFAM" id="SSF57701">
    <property type="entry name" value="Zn2/Cys6 DNA-binding domain"/>
    <property type="match status" value="1"/>
</dbReference>
<feature type="compositionally biased region" description="Low complexity" evidence="7">
    <location>
        <begin position="866"/>
        <end position="882"/>
    </location>
</feature>
<evidence type="ECO:0000256" key="2">
    <source>
        <dbReference type="ARBA" id="ARBA00022723"/>
    </source>
</evidence>
<dbReference type="VEuPathDB" id="FungiDB:ASPZODRAFT_69040"/>
<feature type="compositionally biased region" description="Low complexity" evidence="7">
    <location>
        <begin position="981"/>
        <end position="996"/>
    </location>
</feature>
<proteinExistence type="predicted"/>
<dbReference type="PANTHER" id="PTHR31001:SF79">
    <property type="entry name" value="ZN(II)2CYS6 TRANSCRIPTION FACTOR (EUROFUNG)"/>
    <property type="match status" value="1"/>
</dbReference>
<dbReference type="InterPro" id="IPR001138">
    <property type="entry name" value="Zn2Cys6_DnaBD"/>
</dbReference>
<dbReference type="CDD" id="cd12148">
    <property type="entry name" value="fungal_TF_MHR"/>
    <property type="match status" value="1"/>
</dbReference>
<feature type="compositionally biased region" description="Basic and acidic residues" evidence="7">
    <location>
        <begin position="101"/>
        <end position="119"/>
    </location>
</feature>
<name>A0A1L9SFF4_9EURO</name>
<dbReference type="RefSeq" id="XP_022580317.1">
    <property type="nucleotide sequence ID" value="XM_022729559.1"/>
</dbReference>
<evidence type="ECO:0000256" key="7">
    <source>
        <dbReference type="SAM" id="MobiDB-lite"/>
    </source>
</evidence>
<feature type="compositionally biased region" description="Polar residues" evidence="7">
    <location>
        <begin position="188"/>
        <end position="206"/>
    </location>
</feature>
<dbReference type="GO" id="GO:0000981">
    <property type="term" value="F:DNA-binding transcription factor activity, RNA polymerase II-specific"/>
    <property type="evidence" value="ECO:0007669"/>
    <property type="project" value="InterPro"/>
</dbReference>
<dbReference type="CDD" id="cd00067">
    <property type="entry name" value="GAL4"/>
    <property type="match status" value="1"/>
</dbReference>
<feature type="region of interest" description="Disordered" evidence="7">
    <location>
        <begin position="855"/>
        <end position="1007"/>
    </location>
</feature>
<feature type="region of interest" description="Disordered" evidence="7">
    <location>
        <begin position="183"/>
        <end position="230"/>
    </location>
</feature>
<sequence length="1052" mass="116472">MMPSPPNGRPGLELPGQASQALFQFHVSQADVSMSTVRATTGKGPLAPGRQITRNRASYSCHTCRRRKVKCDKIHPVCGNCRRNNTECVYDTAQRKGSSRLQHEESSDGHVTKRRREESPQPDNPDGVEEVQMVYGQVKQEPKSAGANAIEARLDKLSSMIERFSKANPTLDPAEMKTLRRKALGAASQGQAMEKSSSASRGTSPHRNADSSGDEFPIPSGHATDPVDPMGSLNLGHLSLDERGRSRYVGTTYWAYISHEINELNQMLKEQNRSYDNLGSDESASDGPAIASTGIGPQTSRWKGLPNARTPPARQESFSQGEIFQRSILFPSAGSPSVQTKIVDPEMLAHLPTKRQSHILYKGFMSGIHAVSPVIHPPTILKLYNAFWEWYDNSSYSGEPCPDPTFIPLLYAIWYCGSVTISIRSIKADFNVSSRHALSHPYHDETTRWLSKTCFLRSPSLHGLAAYVLVQTVLSKEEEPLTSSLFVSLGMRVAQSMGLHRDPAKFGIASAEAEYRRRLWWHIMYMDCIIAMASGLPPIIPEDTYWDVRQTNEIKDTLLGTAQAEKYERLVATGMRPPDNPDDPTLCGGRSMVNVYYLWAKGKYIMTRAVRRILRIQVGTREVTRKDLEELKSILVDLQVKMSAVIDRIPLVEPSIASPISQSIPSSSPPSNQPGLPGEGSPGCMEQYHSHVLVAFHKWAKIVLSMFIDKSFCVAYQPFLKNAKSRIWSVARQSALRHCYGFMEKFISVATESIFQPFHWSWPGNHQPMHATMILLIDLYERPYSSEAPRSRAFIDKIFSMIGPDGGVVGGAEDGIPTQRPLKDGGREAWDMLQRLRYKAWQKAGLDPTQLWTEQAQVQARTASHPSIPGSPFPSTSSTQPPSRLPLMMNRQPSDSNKTFFDITCAAHPSPKPDQHYQLPPVPPSLSAAGLNNPSRPAYTLLPPISTTRPMDPVLTTPFTSPSPAPGDTLPAPNNFSTTAPSSSMHASVMGSSSSPSHDRSAPTPPSMIDPNFAFDWDQWDAVFGHYLPVADDLMDLDPMAGFEFPDLKKPA</sequence>
<dbReference type="SMART" id="SM00906">
    <property type="entry name" value="Fungal_trans"/>
    <property type="match status" value="1"/>
</dbReference>
<accession>A0A1L9SFF4</accession>
<evidence type="ECO:0000256" key="1">
    <source>
        <dbReference type="ARBA" id="ARBA00004123"/>
    </source>
</evidence>
<dbReference type="Pfam" id="PF00172">
    <property type="entry name" value="Zn_clus"/>
    <property type="match status" value="1"/>
</dbReference>
<dbReference type="GO" id="GO:0006351">
    <property type="term" value="P:DNA-templated transcription"/>
    <property type="evidence" value="ECO:0007669"/>
    <property type="project" value="InterPro"/>
</dbReference>
<feature type="region of interest" description="Disordered" evidence="7">
    <location>
        <begin position="659"/>
        <end position="681"/>
    </location>
</feature>
<evidence type="ECO:0000313" key="9">
    <source>
        <dbReference type="EMBL" id="OJJ45807.1"/>
    </source>
</evidence>
<organism evidence="9 10">
    <name type="scientific">Penicilliopsis zonata CBS 506.65</name>
    <dbReference type="NCBI Taxonomy" id="1073090"/>
    <lineage>
        <taxon>Eukaryota</taxon>
        <taxon>Fungi</taxon>
        <taxon>Dikarya</taxon>
        <taxon>Ascomycota</taxon>
        <taxon>Pezizomycotina</taxon>
        <taxon>Eurotiomycetes</taxon>
        <taxon>Eurotiomycetidae</taxon>
        <taxon>Eurotiales</taxon>
        <taxon>Aspergillaceae</taxon>
        <taxon>Penicilliopsis</taxon>
    </lineage>
</organism>
<dbReference type="GeneID" id="34616023"/>
<keyword evidence="5" id="KW-0804">Transcription</keyword>
<evidence type="ECO:0000313" key="10">
    <source>
        <dbReference type="Proteomes" id="UP000184188"/>
    </source>
</evidence>
<evidence type="ECO:0000256" key="6">
    <source>
        <dbReference type="ARBA" id="ARBA00023242"/>
    </source>
</evidence>
<keyword evidence="6" id="KW-0539">Nucleus</keyword>
<dbReference type="Proteomes" id="UP000184188">
    <property type="component" value="Unassembled WGS sequence"/>
</dbReference>
<feature type="region of interest" description="Disordered" evidence="7">
    <location>
        <begin position="94"/>
        <end position="128"/>
    </location>
</feature>
<dbReference type="InterPro" id="IPR036864">
    <property type="entry name" value="Zn2-C6_fun-type_DNA-bd_sf"/>
</dbReference>
<evidence type="ECO:0000256" key="5">
    <source>
        <dbReference type="ARBA" id="ARBA00023163"/>
    </source>
</evidence>
<dbReference type="GO" id="GO:0003677">
    <property type="term" value="F:DNA binding"/>
    <property type="evidence" value="ECO:0007669"/>
    <property type="project" value="UniProtKB-KW"/>
</dbReference>
<evidence type="ECO:0000259" key="8">
    <source>
        <dbReference type="PROSITE" id="PS50048"/>
    </source>
</evidence>
<keyword evidence="3" id="KW-0805">Transcription regulation</keyword>
<dbReference type="STRING" id="1073090.A0A1L9SFF4"/>
<dbReference type="GO" id="GO:0008270">
    <property type="term" value="F:zinc ion binding"/>
    <property type="evidence" value="ECO:0007669"/>
    <property type="project" value="InterPro"/>
</dbReference>
<evidence type="ECO:0000256" key="3">
    <source>
        <dbReference type="ARBA" id="ARBA00023015"/>
    </source>
</evidence>
<feature type="region of interest" description="Disordered" evidence="7">
    <location>
        <begin position="275"/>
        <end position="314"/>
    </location>
</feature>
<dbReference type="EMBL" id="KV878344">
    <property type="protein sequence ID" value="OJJ45807.1"/>
    <property type="molecule type" value="Genomic_DNA"/>
</dbReference>
<reference evidence="10" key="1">
    <citation type="journal article" date="2017" name="Genome Biol.">
        <title>Comparative genomics reveals high biological diversity and specific adaptations in the industrially and medically important fungal genus Aspergillus.</title>
        <authorList>
            <person name="de Vries R.P."/>
            <person name="Riley R."/>
            <person name="Wiebenga A."/>
            <person name="Aguilar-Osorio G."/>
            <person name="Amillis S."/>
            <person name="Uchima C.A."/>
            <person name="Anderluh G."/>
            <person name="Asadollahi M."/>
            <person name="Askin M."/>
            <person name="Barry K."/>
            <person name="Battaglia E."/>
            <person name="Bayram O."/>
            <person name="Benocci T."/>
            <person name="Braus-Stromeyer S.A."/>
            <person name="Caldana C."/>
            <person name="Canovas D."/>
            <person name="Cerqueira G.C."/>
            <person name="Chen F."/>
            <person name="Chen W."/>
            <person name="Choi C."/>
            <person name="Clum A."/>
            <person name="Dos Santos R.A."/>
            <person name="Damasio A.R."/>
            <person name="Diallinas G."/>
            <person name="Emri T."/>
            <person name="Fekete E."/>
            <person name="Flipphi M."/>
            <person name="Freyberg S."/>
            <person name="Gallo A."/>
            <person name="Gournas C."/>
            <person name="Habgood R."/>
            <person name="Hainaut M."/>
            <person name="Harispe M.L."/>
            <person name="Henrissat B."/>
            <person name="Hilden K.S."/>
            <person name="Hope R."/>
            <person name="Hossain A."/>
            <person name="Karabika E."/>
            <person name="Karaffa L."/>
            <person name="Karanyi Z."/>
            <person name="Krasevec N."/>
            <person name="Kuo A."/>
            <person name="Kusch H."/>
            <person name="LaButti K."/>
            <person name="Lagendijk E.L."/>
            <person name="Lapidus A."/>
            <person name="Levasseur A."/>
            <person name="Lindquist E."/>
            <person name="Lipzen A."/>
            <person name="Logrieco A.F."/>
            <person name="MacCabe A."/>
            <person name="Maekelae M.R."/>
            <person name="Malavazi I."/>
            <person name="Melin P."/>
            <person name="Meyer V."/>
            <person name="Mielnichuk N."/>
            <person name="Miskei M."/>
            <person name="Molnar A.P."/>
            <person name="Mule G."/>
            <person name="Ngan C.Y."/>
            <person name="Orejas M."/>
            <person name="Orosz E."/>
            <person name="Ouedraogo J.P."/>
            <person name="Overkamp K.M."/>
            <person name="Park H.-S."/>
            <person name="Perrone G."/>
            <person name="Piumi F."/>
            <person name="Punt P.J."/>
            <person name="Ram A.F."/>
            <person name="Ramon A."/>
            <person name="Rauscher S."/>
            <person name="Record E."/>
            <person name="Riano-Pachon D.M."/>
            <person name="Robert V."/>
            <person name="Roehrig J."/>
            <person name="Ruller R."/>
            <person name="Salamov A."/>
            <person name="Salih N.S."/>
            <person name="Samson R.A."/>
            <person name="Sandor E."/>
            <person name="Sanguinetti M."/>
            <person name="Schuetze T."/>
            <person name="Sepcic K."/>
            <person name="Shelest E."/>
            <person name="Sherlock G."/>
            <person name="Sophianopoulou V."/>
            <person name="Squina F.M."/>
            <person name="Sun H."/>
            <person name="Susca A."/>
            <person name="Todd R.B."/>
            <person name="Tsang A."/>
            <person name="Unkles S.E."/>
            <person name="van de Wiele N."/>
            <person name="van Rossen-Uffink D."/>
            <person name="Oliveira J.V."/>
            <person name="Vesth T.C."/>
            <person name="Visser J."/>
            <person name="Yu J.-H."/>
            <person name="Zhou M."/>
            <person name="Andersen M.R."/>
            <person name="Archer D.B."/>
            <person name="Baker S.E."/>
            <person name="Benoit I."/>
            <person name="Brakhage A.A."/>
            <person name="Braus G.H."/>
            <person name="Fischer R."/>
            <person name="Frisvad J.C."/>
            <person name="Goldman G.H."/>
            <person name="Houbraken J."/>
            <person name="Oakley B."/>
            <person name="Pocsi I."/>
            <person name="Scazzocchio C."/>
            <person name="Seiboth B."/>
            <person name="vanKuyk P.A."/>
            <person name="Wortman J."/>
            <person name="Dyer P.S."/>
            <person name="Grigoriev I.V."/>
        </authorList>
    </citation>
    <scope>NUCLEOTIDE SEQUENCE [LARGE SCALE GENOMIC DNA]</scope>
    <source>
        <strain evidence="10">CBS 506.65</strain>
    </source>
</reference>
<dbReference type="OrthoDB" id="3989227at2759"/>
<feature type="domain" description="Zn(2)-C6 fungal-type" evidence="8">
    <location>
        <begin position="60"/>
        <end position="90"/>
    </location>
</feature>
<evidence type="ECO:0000256" key="4">
    <source>
        <dbReference type="ARBA" id="ARBA00023125"/>
    </source>
</evidence>
<dbReference type="PROSITE" id="PS50048">
    <property type="entry name" value="ZN2_CY6_FUNGAL_2"/>
    <property type="match status" value="1"/>
</dbReference>
<feature type="compositionally biased region" description="Polar residues" evidence="7">
    <location>
        <begin position="855"/>
        <end position="865"/>
    </location>
</feature>
<dbReference type="InterPro" id="IPR007219">
    <property type="entry name" value="XnlR_reg_dom"/>
</dbReference>
<protein>
    <recommendedName>
        <fullName evidence="8">Zn(2)-C6 fungal-type domain-containing protein</fullName>
    </recommendedName>
</protein>
<gene>
    <name evidence="9" type="ORF">ASPZODRAFT_69040</name>
</gene>
<dbReference type="Gene3D" id="4.10.240.10">
    <property type="entry name" value="Zn(2)-C6 fungal-type DNA-binding domain"/>
    <property type="match status" value="1"/>
</dbReference>
<dbReference type="PANTHER" id="PTHR31001">
    <property type="entry name" value="UNCHARACTERIZED TRANSCRIPTIONAL REGULATORY PROTEIN"/>
    <property type="match status" value="1"/>
</dbReference>
<dbReference type="SMART" id="SM00066">
    <property type="entry name" value="GAL4"/>
    <property type="match status" value="1"/>
</dbReference>
<dbReference type="AlphaFoldDB" id="A0A1L9SFF4"/>
<keyword evidence="2" id="KW-0479">Metal-binding</keyword>